<accession>A0A9D9I3L4</accession>
<dbReference type="PROSITE" id="PS51257">
    <property type="entry name" value="PROKAR_LIPOPROTEIN"/>
    <property type="match status" value="1"/>
</dbReference>
<dbReference type="PROSITE" id="PS50059">
    <property type="entry name" value="FKBP_PPIASE"/>
    <property type="match status" value="1"/>
</dbReference>
<evidence type="ECO:0000313" key="8">
    <source>
        <dbReference type="Proteomes" id="UP000823597"/>
    </source>
</evidence>
<dbReference type="GO" id="GO:0003755">
    <property type="term" value="F:peptidyl-prolyl cis-trans isomerase activity"/>
    <property type="evidence" value="ECO:0007669"/>
    <property type="project" value="UniProtKB-UniRule"/>
</dbReference>
<evidence type="ECO:0000256" key="4">
    <source>
        <dbReference type="RuleBase" id="RU003915"/>
    </source>
</evidence>
<dbReference type="EC" id="5.2.1.8" evidence="4"/>
<keyword evidence="5" id="KW-0732">Signal</keyword>
<comment type="similarity">
    <text evidence="4">Belongs to the FKBP-type PPIase family.</text>
</comment>
<keyword evidence="3 4" id="KW-0413">Isomerase</keyword>
<dbReference type="EMBL" id="JADIME010000036">
    <property type="protein sequence ID" value="MBO8465025.1"/>
    <property type="molecule type" value="Genomic_DNA"/>
</dbReference>
<feature type="chain" id="PRO_5039698836" description="Peptidyl-prolyl cis-trans isomerase" evidence="5">
    <location>
        <begin position="23"/>
        <end position="193"/>
    </location>
</feature>
<reference evidence="7" key="1">
    <citation type="submission" date="2020-10" db="EMBL/GenBank/DDBJ databases">
        <authorList>
            <person name="Gilroy R."/>
        </authorList>
    </citation>
    <scope>NUCLEOTIDE SEQUENCE</scope>
    <source>
        <strain evidence="7">10037</strain>
    </source>
</reference>
<dbReference type="SUPFAM" id="SSF54534">
    <property type="entry name" value="FKBP-like"/>
    <property type="match status" value="1"/>
</dbReference>
<reference evidence="7" key="2">
    <citation type="journal article" date="2021" name="PeerJ">
        <title>Extensive microbial diversity within the chicken gut microbiome revealed by metagenomics and culture.</title>
        <authorList>
            <person name="Gilroy R."/>
            <person name="Ravi A."/>
            <person name="Getino M."/>
            <person name="Pursley I."/>
            <person name="Horton D.L."/>
            <person name="Alikhan N.F."/>
            <person name="Baker D."/>
            <person name="Gharbi K."/>
            <person name="Hall N."/>
            <person name="Watson M."/>
            <person name="Adriaenssens E.M."/>
            <person name="Foster-Nyarko E."/>
            <person name="Jarju S."/>
            <person name="Secka A."/>
            <person name="Antonio M."/>
            <person name="Oren A."/>
            <person name="Chaudhuri R.R."/>
            <person name="La Ragione R."/>
            <person name="Hildebrand F."/>
            <person name="Pallen M.J."/>
        </authorList>
    </citation>
    <scope>NUCLEOTIDE SEQUENCE</scope>
    <source>
        <strain evidence="7">10037</strain>
    </source>
</reference>
<evidence type="ECO:0000256" key="1">
    <source>
        <dbReference type="ARBA" id="ARBA00000971"/>
    </source>
</evidence>
<dbReference type="InterPro" id="IPR001179">
    <property type="entry name" value="PPIase_FKBP_dom"/>
</dbReference>
<dbReference type="Gene3D" id="3.10.50.40">
    <property type="match status" value="1"/>
</dbReference>
<dbReference type="InterPro" id="IPR046357">
    <property type="entry name" value="PPIase_dom_sf"/>
</dbReference>
<feature type="signal peptide" evidence="5">
    <location>
        <begin position="1"/>
        <end position="22"/>
    </location>
</feature>
<dbReference type="Proteomes" id="UP000823597">
    <property type="component" value="Unassembled WGS sequence"/>
</dbReference>
<keyword evidence="2 3" id="KW-0697">Rotamase</keyword>
<dbReference type="AlphaFoldDB" id="A0A9D9I3L4"/>
<sequence length="193" mass="21057">MKANILKIIIQISSVAILAAVAGCKSQSLEETYASLEESIDKYITSNFSDSSLYEVHRNKGSNRITVIPSDSVAAGLDMSDTLKAEGRVVFDYAFYIFDNSFPPRTMISSSLEDLATEGGIWTGDSTVFVPADVRLSGDELLEGLKNGLLGVYAGEECYIVFSAQYGFGNKAVNAIPKMTSLMYHIWVHSIEN</sequence>
<feature type="domain" description="PPIase FKBP-type" evidence="6">
    <location>
        <begin position="86"/>
        <end position="192"/>
    </location>
</feature>
<dbReference type="Pfam" id="PF00254">
    <property type="entry name" value="FKBP_C"/>
    <property type="match status" value="1"/>
</dbReference>
<name>A0A9D9I3L4_9BACT</name>
<comment type="caution">
    <text evidence="7">The sequence shown here is derived from an EMBL/GenBank/DDBJ whole genome shotgun (WGS) entry which is preliminary data.</text>
</comment>
<proteinExistence type="inferred from homology"/>
<evidence type="ECO:0000256" key="5">
    <source>
        <dbReference type="SAM" id="SignalP"/>
    </source>
</evidence>
<evidence type="ECO:0000256" key="3">
    <source>
        <dbReference type="PROSITE-ProRule" id="PRU00277"/>
    </source>
</evidence>
<gene>
    <name evidence="7" type="ORF">IAB93_03405</name>
</gene>
<comment type="catalytic activity">
    <reaction evidence="1 3 4">
        <text>[protein]-peptidylproline (omega=180) = [protein]-peptidylproline (omega=0)</text>
        <dbReference type="Rhea" id="RHEA:16237"/>
        <dbReference type="Rhea" id="RHEA-COMP:10747"/>
        <dbReference type="Rhea" id="RHEA-COMP:10748"/>
        <dbReference type="ChEBI" id="CHEBI:83833"/>
        <dbReference type="ChEBI" id="CHEBI:83834"/>
        <dbReference type="EC" id="5.2.1.8"/>
    </reaction>
</comment>
<evidence type="ECO:0000313" key="7">
    <source>
        <dbReference type="EMBL" id="MBO8465025.1"/>
    </source>
</evidence>
<evidence type="ECO:0000259" key="6">
    <source>
        <dbReference type="PROSITE" id="PS50059"/>
    </source>
</evidence>
<protein>
    <recommendedName>
        <fullName evidence="4">Peptidyl-prolyl cis-trans isomerase</fullName>
        <ecNumber evidence="4">5.2.1.8</ecNumber>
    </recommendedName>
</protein>
<organism evidence="7 8">
    <name type="scientific">Candidatus Merdivivens pullistercoris</name>
    <dbReference type="NCBI Taxonomy" id="2840873"/>
    <lineage>
        <taxon>Bacteria</taxon>
        <taxon>Pseudomonadati</taxon>
        <taxon>Bacteroidota</taxon>
        <taxon>Bacteroidia</taxon>
        <taxon>Bacteroidales</taxon>
        <taxon>Muribaculaceae</taxon>
        <taxon>Muribaculaceae incertae sedis</taxon>
        <taxon>Candidatus Merdivivens</taxon>
    </lineage>
</organism>
<evidence type="ECO:0000256" key="2">
    <source>
        <dbReference type="ARBA" id="ARBA00023110"/>
    </source>
</evidence>